<dbReference type="OrthoDB" id="5288100at2"/>
<dbReference type="PANTHER" id="PTHR38657:SF1">
    <property type="entry name" value="SLR1343 PROTEIN"/>
    <property type="match status" value="1"/>
</dbReference>
<dbReference type="PATRIC" id="fig|1122207.3.peg.330"/>
<dbReference type="GO" id="GO:0016829">
    <property type="term" value="F:lyase activity"/>
    <property type="evidence" value="ECO:0007669"/>
    <property type="project" value="UniProtKB-KW"/>
</dbReference>
<dbReference type="Pfam" id="PF04244">
    <property type="entry name" value="DPRP"/>
    <property type="match status" value="1"/>
</dbReference>
<organism evidence="1 2">
    <name type="scientific">Marinomonas ushuaiensis DSM 15871</name>
    <dbReference type="NCBI Taxonomy" id="1122207"/>
    <lineage>
        <taxon>Bacteria</taxon>
        <taxon>Pseudomonadati</taxon>
        <taxon>Pseudomonadota</taxon>
        <taxon>Gammaproteobacteria</taxon>
        <taxon>Oceanospirillales</taxon>
        <taxon>Oceanospirillaceae</taxon>
        <taxon>Marinomonas</taxon>
    </lineage>
</organism>
<keyword evidence="1" id="KW-0456">Lyase</keyword>
<dbReference type="InterPro" id="IPR014729">
    <property type="entry name" value="Rossmann-like_a/b/a_fold"/>
</dbReference>
<dbReference type="Proteomes" id="UP000054058">
    <property type="component" value="Unassembled WGS sequence"/>
</dbReference>
<evidence type="ECO:0000313" key="2">
    <source>
        <dbReference type="Proteomes" id="UP000054058"/>
    </source>
</evidence>
<dbReference type="InterPro" id="IPR007357">
    <property type="entry name" value="PhrB-like"/>
</dbReference>
<protein>
    <submittedName>
        <fullName evidence="1">Deoxyribodipyrimidine photo-lyase</fullName>
    </submittedName>
</protein>
<sequence>MTHYHTLRVILGDQLNAAHSWFRQKDEGVLYLIAELHPEATYVKHHVQKLCAFFLAMERFADGLTNAGHRVCYLTLDETVNKKSDEIAPQSHEQVMLSIAAQHQISRIELQRPDEYRVLQHYQAFIDRHESDNESALSVSMVDSEHFLLPYDDIPHYFKPSATVRMENFYRKMRQRFNILMTDEKQPEGGQWNYDSANRNKLKAQDLAAIPEPLCFQHDVTSILTRLERHQITSIGKAHTSLLWPVTSQNALLLLDYFCEHLLPNFGRFQDSMTSKTPHSWSLYHSRLSFAINCKLISPKHVIKAAMNAYSENDEIDIAQIEGFVRQILGWREYVRGMYWVNMPNYQEQNALNAERALPSYFWTGDTKMHCLSSAIGQSLDYAYAHHIQRLMVTGNFCMLTEIQPAQVDEWYLGIYVDALEWVELPNTRGMSQFADGGWIASKPYAASGSYIQKMSDYCGSCHYKVKEKTGELACPLNSLYWNFMVKHRERLAKNPRIGMIYGNWDKQSDAQKHAVLDRANWCLEHLDDL</sequence>
<dbReference type="EMBL" id="JAMB01000001">
    <property type="protein sequence ID" value="ETX12320.1"/>
    <property type="molecule type" value="Genomic_DNA"/>
</dbReference>
<name>X7E8Z7_9GAMM</name>
<dbReference type="Gene3D" id="1.25.40.80">
    <property type="match status" value="1"/>
</dbReference>
<dbReference type="Gene3D" id="1.10.579.10">
    <property type="entry name" value="DNA Cyclobutane Dipyrimidine Photolyase, subunit A, domain 3"/>
    <property type="match status" value="1"/>
</dbReference>
<dbReference type="RefSeq" id="WP_036158145.1">
    <property type="nucleotide sequence ID" value="NZ_JAMB01000001.1"/>
</dbReference>
<dbReference type="Gene3D" id="1.10.10.1710">
    <property type="entry name" value="Deoxyribodipyrimidine photolyase-related"/>
    <property type="match status" value="1"/>
</dbReference>
<dbReference type="Gene3D" id="3.40.50.620">
    <property type="entry name" value="HUPs"/>
    <property type="match status" value="1"/>
</dbReference>
<reference evidence="1 2" key="1">
    <citation type="submission" date="2014-01" db="EMBL/GenBank/DDBJ databases">
        <title>Marinomonas ushuaiensis DSM 15871 Genome Sequencing.</title>
        <authorList>
            <person name="Lai Q."/>
            <person name="Shao Z.S."/>
        </authorList>
    </citation>
    <scope>NUCLEOTIDE SEQUENCE [LARGE SCALE GENOMIC DNA]</scope>
    <source>
        <strain evidence="1 2">DSM 15871</strain>
    </source>
</reference>
<dbReference type="InterPro" id="IPR052551">
    <property type="entry name" value="UV-DNA_repair_photolyase"/>
</dbReference>
<dbReference type="InterPro" id="IPR036134">
    <property type="entry name" value="Crypto/Photolyase_FAD-like_sf"/>
</dbReference>
<dbReference type="STRING" id="1122207.MUS1_01595"/>
<keyword evidence="2" id="KW-1185">Reference proteome</keyword>
<accession>X7E8Z7</accession>
<evidence type="ECO:0000313" key="1">
    <source>
        <dbReference type="EMBL" id="ETX12320.1"/>
    </source>
</evidence>
<gene>
    <name evidence="1" type="ORF">MUS1_01595</name>
</gene>
<dbReference type="eggNOG" id="COG3046">
    <property type="taxonomic scope" value="Bacteria"/>
</dbReference>
<dbReference type="SUPFAM" id="SSF48173">
    <property type="entry name" value="Cryptochrome/photolyase FAD-binding domain"/>
    <property type="match status" value="1"/>
</dbReference>
<proteinExistence type="predicted"/>
<dbReference type="PANTHER" id="PTHR38657">
    <property type="entry name" value="SLR1343 PROTEIN"/>
    <property type="match status" value="1"/>
</dbReference>
<dbReference type="AlphaFoldDB" id="X7E8Z7"/>
<comment type="caution">
    <text evidence="1">The sequence shown here is derived from an EMBL/GenBank/DDBJ whole genome shotgun (WGS) entry which is preliminary data.</text>
</comment>